<protein>
    <submittedName>
        <fullName evidence="1">Uncharacterized protein</fullName>
    </submittedName>
</protein>
<evidence type="ECO:0000313" key="1">
    <source>
        <dbReference type="EnsemblPlants" id="OBART02G09160.1"/>
    </source>
</evidence>
<dbReference type="Proteomes" id="UP000026960">
    <property type="component" value="Chromosome 2"/>
</dbReference>
<dbReference type="Gramene" id="OBART02G09160.1">
    <property type="protein sequence ID" value="OBART02G09160.1"/>
    <property type="gene ID" value="OBART02G09160"/>
</dbReference>
<dbReference type="AlphaFoldDB" id="A0A0D3F2L9"/>
<organism evidence="1">
    <name type="scientific">Oryza barthii</name>
    <dbReference type="NCBI Taxonomy" id="65489"/>
    <lineage>
        <taxon>Eukaryota</taxon>
        <taxon>Viridiplantae</taxon>
        <taxon>Streptophyta</taxon>
        <taxon>Embryophyta</taxon>
        <taxon>Tracheophyta</taxon>
        <taxon>Spermatophyta</taxon>
        <taxon>Magnoliopsida</taxon>
        <taxon>Liliopsida</taxon>
        <taxon>Poales</taxon>
        <taxon>Poaceae</taxon>
        <taxon>BOP clade</taxon>
        <taxon>Oryzoideae</taxon>
        <taxon>Oryzeae</taxon>
        <taxon>Oryzinae</taxon>
        <taxon>Oryza</taxon>
    </lineage>
</organism>
<dbReference type="HOGENOM" id="CLU_204830_0_0_1"/>
<accession>A0A0D3F2L9</accession>
<dbReference type="PaxDb" id="65489-OBART02G09160.1"/>
<name>A0A0D3F2L9_9ORYZ</name>
<reference evidence="1" key="1">
    <citation type="journal article" date="2009" name="Rice">
        <title>De Novo Next Generation Sequencing of Plant Genomes.</title>
        <authorList>
            <person name="Rounsley S."/>
            <person name="Marri P.R."/>
            <person name="Yu Y."/>
            <person name="He R."/>
            <person name="Sisneros N."/>
            <person name="Goicoechea J.L."/>
            <person name="Lee S.J."/>
            <person name="Angelova A."/>
            <person name="Kudrna D."/>
            <person name="Luo M."/>
            <person name="Affourtit J."/>
            <person name="Desany B."/>
            <person name="Knight J."/>
            <person name="Niazi F."/>
            <person name="Egholm M."/>
            <person name="Wing R.A."/>
        </authorList>
    </citation>
    <scope>NUCLEOTIDE SEQUENCE [LARGE SCALE GENOMIC DNA]</scope>
    <source>
        <strain evidence="1">cv. IRGC 105608</strain>
    </source>
</reference>
<keyword evidence="2" id="KW-1185">Reference proteome</keyword>
<dbReference type="EnsemblPlants" id="OBART02G09160.1">
    <property type="protein sequence ID" value="OBART02G09160.1"/>
    <property type="gene ID" value="OBART02G09160"/>
</dbReference>
<sequence length="68" mass="7462">MEIPRRYPRGGSDGKVIFSGNGYFLDYTLALIMDYSPETQFAGLCHFGLSTFGASSQGVFYPGIWVAT</sequence>
<proteinExistence type="predicted"/>
<evidence type="ECO:0000313" key="2">
    <source>
        <dbReference type="Proteomes" id="UP000026960"/>
    </source>
</evidence>
<reference evidence="1" key="2">
    <citation type="submission" date="2015-03" db="UniProtKB">
        <authorList>
            <consortium name="EnsemblPlants"/>
        </authorList>
    </citation>
    <scope>IDENTIFICATION</scope>
</reference>